<dbReference type="EMBL" id="JAYGHY010000031">
    <property type="protein sequence ID" value="MEA5442936.1"/>
    <property type="molecule type" value="Genomic_DNA"/>
</dbReference>
<evidence type="ECO:0000256" key="3">
    <source>
        <dbReference type="ARBA" id="ARBA00022692"/>
    </source>
</evidence>
<dbReference type="PANTHER" id="PTHR12778:SF10">
    <property type="entry name" value="MAJOR FACILITATOR SUPERFAMILY DOMAIN-CONTAINING PROTEIN 3"/>
    <property type="match status" value="1"/>
</dbReference>
<dbReference type="InterPro" id="IPR004752">
    <property type="entry name" value="AmpG_permease/AT-1"/>
</dbReference>
<feature type="transmembrane region" description="Helical" evidence="6">
    <location>
        <begin position="326"/>
        <end position="347"/>
    </location>
</feature>
<dbReference type="InterPro" id="IPR036259">
    <property type="entry name" value="MFS_trans_sf"/>
</dbReference>
<gene>
    <name evidence="7" type="ORF">VB739_10280</name>
</gene>
<feature type="transmembrane region" description="Helical" evidence="6">
    <location>
        <begin position="268"/>
        <end position="289"/>
    </location>
</feature>
<accession>A0ABU5SWR1</accession>
<dbReference type="NCBIfam" id="TIGR00901">
    <property type="entry name" value="2A0125"/>
    <property type="match status" value="1"/>
</dbReference>
<feature type="transmembrane region" description="Helical" evidence="6">
    <location>
        <begin position="43"/>
        <end position="62"/>
    </location>
</feature>
<dbReference type="InterPro" id="IPR011701">
    <property type="entry name" value="MFS"/>
</dbReference>
<evidence type="ECO:0000256" key="4">
    <source>
        <dbReference type="ARBA" id="ARBA00022989"/>
    </source>
</evidence>
<comment type="subcellular location">
    <subcellularLocation>
        <location evidence="1">Membrane</location>
        <topology evidence="1">Multi-pass membrane protein</topology>
    </subcellularLocation>
</comment>
<dbReference type="Pfam" id="PF07690">
    <property type="entry name" value="MFS_1"/>
    <property type="match status" value="1"/>
</dbReference>
<keyword evidence="8" id="KW-1185">Reference proteome</keyword>
<feature type="transmembrane region" description="Helical" evidence="6">
    <location>
        <begin position="178"/>
        <end position="197"/>
    </location>
</feature>
<evidence type="ECO:0000256" key="6">
    <source>
        <dbReference type="SAM" id="Phobius"/>
    </source>
</evidence>
<evidence type="ECO:0000256" key="1">
    <source>
        <dbReference type="ARBA" id="ARBA00004141"/>
    </source>
</evidence>
<dbReference type="RefSeq" id="WP_323356965.1">
    <property type="nucleotide sequence ID" value="NZ_JAYGHY010000031.1"/>
</dbReference>
<keyword evidence="4 6" id="KW-1133">Transmembrane helix</keyword>
<dbReference type="PANTHER" id="PTHR12778">
    <property type="entry name" value="SOLUTE CARRIER FAMILY 33 ACETYL-COA TRANSPORTER -RELATED"/>
    <property type="match status" value="1"/>
</dbReference>
<proteinExistence type="predicted"/>
<evidence type="ECO:0000313" key="8">
    <source>
        <dbReference type="Proteomes" id="UP001302329"/>
    </source>
</evidence>
<evidence type="ECO:0000256" key="2">
    <source>
        <dbReference type="ARBA" id="ARBA00022448"/>
    </source>
</evidence>
<dbReference type="Proteomes" id="UP001302329">
    <property type="component" value="Unassembled WGS sequence"/>
</dbReference>
<evidence type="ECO:0000313" key="7">
    <source>
        <dbReference type="EMBL" id="MEA5442936.1"/>
    </source>
</evidence>
<feature type="transmembrane region" description="Helical" evidence="6">
    <location>
        <begin position="386"/>
        <end position="405"/>
    </location>
</feature>
<sequence>MATRASSSVRPWRRLLAVAAEGVASGTPYMVGTKLLQGWLTASQIPLSLIGLLGLAELPYTLKMVWAPALDRWPLPWPDRRRGWLLVLQLTLVAVIGAMALLRPSTDPASLTAIGLMAVLLAVVSATQDIAVDAYRTDLLPDLERGAGAAASNLGYRTAMLAVGAGGFILAGRYDWPLAFLFSAVLMLVVVPFTLTAPRLEPLAVPISSLRQAVLGPAREFLHRSGGPRAVALLTLILLYRWPDGLLGLMAVPFLIQKGFSPEVVGSVLAGWGIGATIVGTLLGGLLFGRLGMNRSLWLFALVGAAGNLSYWALARFDGGMSGLLMAVALENIGGGMVGAAFVALLMSLCNPRFSATQYALLSGVYALSRSLLAAPAGLVAERLGWPGFFLATTAAALPAFLLMVRLTPWNGQGARGAYCAERDPENSRSSGM</sequence>
<comment type="caution">
    <text evidence="7">The sequence shown here is derived from an EMBL/GenBank/DDBJ whole genome shotgun (WGS) entry which is preliminary data.</text>
</comment>
<reference evidence="7 8" key="1">
    <citation type="submission" date="2023-12" db="EMBL/GenBank/DDBJ databases">
        <title>Baltic Sea Cyanobacteria.</title>
        <authorList>
            <person name="Delbaje E."/>
            <person name="Fewer D.P."/>
            <person name="Shishido T.K."/>
        </authorList>
    </citation>
    <scope>NUCLEOTIDE SEQUENCE [LARGE SCALE GENOMIC DNA]</scope>
    <source>
        <strain evidence="7 8">UHCC 0281</strain>
    </source>
</reference>
<evidence type="ECO:0000256" key="5">
    <source>
        <dbReference type="ARBA" id="ARBA00023136"/>
    </source>
</evidence>
<feature type="transmembrane region" description="Helical" evidence="6">
    <location>
        <begin position="83"/>
        <end position="102"/>
    </location>
</feature>
<feature type="transmembrane region" description="Helical" evidence="6">
    <location>
        <begin position="108"/>
        <end position="126"/>
    </location>
</feature>
<feature type="transmembrane region" description="Helical" evidence="6">
    <location>
        <begin position="296"/>
        <end position="314"/>
    </location>
</feature>
<keyword evidence="3 6" id="KW-0812">Transmembrane</keyword>
<keyword evidence="2" id="KW-0813">Transport</keyword>
<dbReference type="SUPFAM" id="SSF103473">
    <property type="entry name" value="MFS general substrate transporter"/>
    <property type="match status" value="1"/>
</dbReference>
<name>A0ABU5SWR1_9CYAN</name>
<organism evidence="7 8">
    <name type="scientific">Cyanobium gracile UHCC 0281</name>
    <dbReference type="NCBI Taxonomy" id="3110309"/>
    <lineage>
        <taxon>Bacteria</taxon>
        <taxon>Bacillati</taxon>
        <taxon>Cyanobacteriota</taxon>
        <taxon>Cyanophyceae</taxon>
        <taxon>Synechococcales</taxon>
        <taxon>Prochlorococcaceae</taxon>
        <taxon>Cyanobium</taxon>
    </lineage>
</organism>
<dbReference type="Gene3D" id="1.20.1250.20">
    <property type="entry name" value="MFS general substrate transporter like domains"/>
    <property type="match status" value="1"/>
</dbReference>
<keyword evidence="5 6" id="KW-0472">Membrane</keyword>
<feature type="transmembrane region" description="Helical" evidence="6">
    <location>
        <begin position="154"/>
        <end position="172"/>
    </location>
</feature>
<protein>
    <submittedName>
        <fullName evidence="7">MFS transporter</fullName>
    </submittedName>
</protein>
<feature type="transmembrane region" description="Helical" evidence="6">
    <location>
        <begin position="359"/>
        <end position="380"/>
    </location>
</feature>